<dbReference type="InterPro" id="IPR019821">
    <property type="entry name" value="Kinesin_motor_CS"/>
</dbReference>
<keyword evidence="5 8" id="KW-0175">Coiled coil</keyword>
<dbReference type="InterPro" id="IPR001752">
    <property type="entry name" value="Kinesin_motor_dom"/>
</dbReference>
<reference evidence="11 12" key="1">
    <citation type="journal article" date="2014" name="PLoS Genet.">
        <title>The Genome of Spironucleus salmonicida Highlights a Fish Pathogen Adapted to Fluctuating Environments.</title>
        <authorList>
            <person name="Xu F."/>
            <person name="Jerlstrom-Hultqvist J."/>
            <person name="Einarsson E."/>
            <person name="Astvaldsson A."/>
            <person name="Svard S.G."/>
            <person name="Andersson J.O."/>
        </authorList>
    </citation>
    <scope>NUCLEOTIDE SEQUENCE</scope>
    <source>
        <strain evidence="12">ATCC 50377</strain>
    </source>
</reference>
<dbReference type="FunFam" id="3.40.850.10:FF:000082">
    <property type="entry name" value="OSM3-like kinesin"/>
    <property type="match status" value="1"/>
</dbReference>
<protein>
    <recommendedName>
        <fullName evidence="7">Kinesin-like protein</fullName>
    </recommendedName>
</protein>
<dbReference type="AlphaFoldDB" id="V6LLA7"/>
<evidence type="ECO:0000259" key="10">
    <source>
        <dbReference type="PROSITE" id="PS50067"/>
    </source>
</evidence>
<evidence type="ECO:0000256" key="1">
    <source>
        <dbReference type="ARBA" id="ARBA00004496"/>
    </source>
</evidence>
<dbReference type="GO" id="GO:0005875">
    <property type="term" value="C:microtubule associated complex"/>
    <property type="evidence" value="ECO:0007669"/>
    <property type="project" value="TreeGrafter"/>
</dbReference>
<dbReference type="GO" id="GO:0007052">
    <property type="term" value="P:mitotic spindle organization"/>
    <property type="evidence" value="ECO:0007669"/>
    <property type="project" value="TreeGrafter"/>
</dbReference>
<dbReference type="EMBL" id="KI546097">
    <property type="protein sequence ID" value="EST45420.1"/>
    <property type="molecule type" value="Genomic_DNA"/>
</dbReference>
<proteinExistence type="inferred from homology"/>
<dbReference type="GO" id="GO:0007018">
    <property type="term" value="P:microtubule-based movement"/>
    <property type="evidence" value="ECO:0007669"/>
    <property type="project" value="InterPro"/>
</dbReference>
<evidence type="ECO:0000256" key="8">
    <source>
        <dbReference type="SAM" id="Coils"/>
    </source>
</evidence>
<dbReference type="InterPro" id="IPR027417">
    <property type="entry name" value="P-loop_NTPase"/>
</dbReference>
<dbReference type="SUPFAM" id="SSF52540">
    <property type="entry name" value="P-loop containing nucleoside triphosphate hydrolases"/>
    <property type="match status" value="1"/>
</dbReference>
<dbReference type="PRINTS" id="PR00380">
    <property type="entry name" value="KINESINHEAVY"/>
</dbReference>
<keyword evidence="13" id="KW-1185">Reference proteome</keyword>
<dbReference type="GO" id="GO:0051231">
    <property type="term" value="P:spindle elongation"/>
    <property type="evidence" value="ECO:0007669"/>
    <property type="project" value="TreeGrafter"/>
</dbReference>
<feature type="binding site" evidence="6">
    <location>
        <begin position="91"/>
        <end position="98"/>
    </location>
    <ligand>
        <name>ATP</name>
        <dbReference type="ChEBI" id="CHEBI:30616"/>
    </ligand>
</feature>
<evidence type="ECO:0000313" key="11">
    <source>
        <dbReference type="EMBL" id="EST45420.1"/>
    </source>
</evidence>
<evidence type="ECO:0000256" key="9">
    <source>
        <dbReference type="SAM" id="MobiDB-lite"/>
    </source>
</evidence>
<dbReference type="GO" id="GO:0005737">
    <property type="term" value="C:cytoplasm"/>
    <property type="evidence" value="ECO:0007669"/>
    <property type="project" value="UniProtKB-SubCell"/>
</dbReference>
<evidence type="ECO:0000256" key="3">
    <source>
        <dbReference type="ARBA" id="ARBA00022741"/>
    </source>
</evidence>
<feature type="domain" description="Kinesin motor" evidence="10">
    <location>
        <begin position="5"/>
        <end position="328"/>
    </location>
</feature>
<dbReference type="OrthoDB" id="3176171at2759"/>
<evidence type="ECO:0000256" key="4">
    <source>
        <dbReference type="ARBA" id="ARBA00022840"/>
    </source>
</evidence>
<dbReference type="PANTHER" id="PTHR47969:SF15">
    <property type="entry name" value="CHROMOSOME-ASSOCIATED KINESIN KIF4A-RELATED"/>
    <property type="match status" value="1"/>
</dbReference>
<evidence type="ECO:0000313" key="12">
    <source>
        <dbReference type="EMBL" id="KAH0571631.1"/>
    </source>
</evidence>
<dbReference type="InterPro" id="IPR036961">
    <property type="entry name" value="Kinesin_motor_dom_sf"/>
</dbReference>
<evidence type="ECO:0000256" key="6">
    <source>
        <dbReference type="PROSITE-ProRule" id="PRU00283"/>
    </source>
</evidence>
<dbReference type="PANTHER" id="PTHR47969">
    <property type="entry name" value="CHROMOSOME-ASSOCIATED KINESIN KIF4A-RELATED"/>
    <property type="match status" value="1"/>
</dbReference>
<dbReference type="VEuPathDB" id="GiardiaDB:SS50377_25821"/>
<dbReference type="Proteomes" id="UP000018208">
    <property type="component" value="Unassembled WGS sequence"/>
</dbReference>
<dbReference type="PROSITE" id="PS00411">
    <property type="entry name" value="KINESIN_MOTOR_1"/>
    <property type="match status" value="1"/>
</dbReference>
<keyword evidence="2" id="KW-0963">Cytoplasm</keyword>
<gene>
    <name evidence="11" type="ORF">SS50377_14652</name>
    <name evidence="12" type="ORF">SS50377_25821</name>
</gene>
<feature type="region of interest" description="Disordered" evidence="9">
    <location>
        <begin position="658"/>
        <end position="685"/>
    </location>
</feature>
<dbReference type="PROSITE" id="PS50067">
    <property type="entry name" value="KINESIN_MOTOR_2"/>
    <property type="match status" value="1"/>
</dbReference>
<dbReference type="Gene3D" id="3.40.850.10">
    <property type="entry name" value="Kinesin motor domain"/>
    <property type="match status" value="1"/>
</dbReference>
<evidence type="ECO:0000256" key="7">
    <source>
        <dbReference type="RuleBase" id="RU000394"/>
    </source>
</evidence>
<reference evidence="12" key="2">
    <citation type="submission" date="2020-12" db="EMBL/GenBank/DDBJ databases">
        <title>New Spironucleus salmonicida genome in near-complete chromosomes.</title>
        <authorList>
            <person name="Xu F."/>
            <person name="Kurt Z."/>
            <person name="Jimenez-Gonzalez A."/>
            <person name="Astvaldsson A."/>
            <person name="Andersson J.O."/>
            <person name="Svard S.G."/>
        </authorList>
    </citation>
    <scope>NUCLEOTIDE SEQUENCE</scope>
    <source>
        <strain evidence="12">ATCC 50377</strain>
    </source>
</reference>
<comment type="similarity">
    <text evidence="6 7">Belongs to the TRAFAC class myosin-kinesin ATPase superfamily. Kinesin family.</text>
</comment>
<accession>V6LLA7</accession>
<keyword evidence="3 6" id="KW-0547">Nucleotide-binding</keyword>
<dbReference type="GO" id="GO:0005524">
    <property type="term" value="F:ATP binding"/>
    <property type="evidence" value="ECO:0007669"/>
    <property type="project" value="UniProtKB-UniRule"/>
</dbReference>
<comment type="subcellular location">
    <subcellularLocation>
        <location evidence="1">Cytoplasm</location>
    </subcellularLocation>
</comment>
<evidence type="ECO:0000256" key="5">
    <source>
        <dbReference type="ARBA" id="ARBA00023054"/>
    </source>
</evidence>
<feature type="compositionally biased region" description="Acidic residues" evidence="9">
    <location>
        <begin position="674"/>
        <end position="685"/>
    </location>
</feature>
<sequence>MPDDTVKVVIRCRPFNQKEANEGASNVIETNNELAQIKITPPANIQKQARSFTFDAVYGTESKNIDIFNISFRPLVSQVLEGYNACIFAYGQTGSGKTFTMSGVSENPGCIPNSFQYLFDTMSTIPNTEFLVSASFIEIYNEEVRDLMTGKAKLAVRENPKKGIYIEGLKSFPVKSEKEIIQIMDQGTSHRTVAATKMNATSSRSHSIFMVRVERLETISDKETVRCGKLNLVDLAGSERQGKTGAEGKRLQEANSINLSLSTLGIVIQKLVQNSPHIPYRDSILTRLLQESLGGNSKTLMVANLNPASTNYEETLSTLRYADQAKKITNKAVINEDPKDAQIRIMRDRIAELTKAIQEASSGEMTREKSKKVKNLFKKIQQIKEGVDNCDEVEEIVEEIIEIEGDTEQLEKLNQLQRQKESLENLTPSDDQQLSKEDLIKLKEELLSIKSEIVSSDNLETQQRETERKLREARAKIAERKERENIIQRELQKRQEQSQKTIQNTFTQEQQIEELKRQIEGKKTEIRQIEQDIDDEKMQNSAKIDEIVEQRRRFDQESSLFKQIATLLIPPFHFKKISAMITYDDEAREFRKIIEKKEVNKRFIMDALELQVEFPGRNGVPRAIHQEIAEQEAELNLRMNLEPMGLDEPERITIGVEGGEEGMEGENGGIGDGEGMEDEMYDWRE</sequence>
<dbReference type="InterPro" id="IPR027640">
    <property type="entry name" value="Kinesin-like_fam"/>
</dbReference>
<dbReference type="GO" id="GO:0005874">
    <property type="term" value="C:microtubule"/>
    <property type="evidence" value="ECO:0007669"/>
    <property type="project" value="UniProtKB-KW"/>
</dbReference>
<feature type="coiled-coil region" evidence="8">
    <location>
        <begin position="456"/>
        <end position="539"/>
    </location>
</feature>
<name>V6LLA7_9EUKA</name>
<dbReference type="Pfam" id="PF00225">
    <property type="entry name" value="Kinesin"/>
    <property type="match status" value="1"/>
</dbReference>
<evidence type="ECO:0000313" key="13">
    <source>
        <dbReference type="Proteomes" id="UP000018208"/>
    </source>
</evidence>
<dbReference type="GO" id="GO:0008017">
    <property type="term" value="F:microtubule binding"/>
    <property type="evidence" value="ECO:0007669"/>
    <property type="project" value="InterPro"/>
</dbReference>
<keyword evidence="6 7" id="KW-0505">Motor protein</keyword>
<keyword evidence="7" id="KW-0493">Microtubule</keyword>
<feature type="coiled-coil region" evidence="8">
    <location>
        <begin position="393"/>
        <end position="426"/>
    </location>
</feature>
<organism evidence="11">
    <name type="scientific">Spironucleus salmonicida</name>
    <dbReference type="NCBI Taxonomy" id="348837"/>
    <lineage>
        <taxon>Eukaryota</taxon>
        <taxon>Metamonada</taxon>
        <taxon>Diplomonadida</taxon>
        <taxon>Hexamitidae</taxon>
        <taxon>Hexamitinae</taxon>
        <taxon>Spironucleus</taxon>
    </lineage>
</organism>
<dbReference type="EMBL" id="AUWU02000006">
    <property type="protein sequence ID" value="KAH0571631.1"/>
    <property type="molecule type" value="Genomic_DNA"/>
</dbReference>
<dbReference type="GO" id="GO:0003777">
    <property type="term" value="F:microtubule motor activity"/>
    <property type="evidence" value="ECO:0007669"/>
    <property type="project" value="InterPro"/>
</dbReference>
<dbReference type="SMART" id="SM00129">
    <property type="entry name" value="KISc"/>
    <property type="match status" value="1"/>
</dbReference>
<evidence type="ECO:0000256" key="2">
    <source>
        <dbReference type="ARBA" id="ARBA00022490"/>
    </source>
</evidence>
<keyword evidence="4 6" id="KW-0067">ATP-binding</keyword>